<keyword evidence="2" id="KW-0285">Flavoprotein</keyword>
<accession>A0ABN9WLQ7</accession>
<dbReference type="Pfam" id="PF00175">
    <property type="entry name" value="NAD_binding_1"/>
    <property type="match status" value="1"/>
</dbReference>
<dbReference type="Gene3D" id="3.40.50.80">
    <property type="entry name" value="Nucleotide-binding domain of ferredoxin-NADP reductase (FNR) module"/>
    <property type="match status" value="1"/>
</dbReference>
<evidence type="ECO:0000256" key="4">
    <source>
        <dbReference type="ARBA" id="ARBA00023002"/>
    </source>
</evidence>
<gene>
    <name evidence="7" type="ORF">PCOR1329_LOCUS68538</name>
</gene>
<dbReference type="InterPro" id="IPR001433">
    <property type="entry name" value="OxRdtase_FAD/NAD-bd"/>
</dbReference>
<dbReference type="InterPro" id="IPR001709">
    <property type="entry name" value="Flavoprot_Pyr_Nucl_cyt_Rdtase"/>
</dbReference>
<dbReference type="SUPFAM" id="SSF52343">
    <property type="entry name" value="Ferredoxin reductase-like, C-terminal NADP-linked domain"/>
    <property type="match status" value="1"/>
</dbReference>
<dbReference type="PANTHER" id="PTHR19384:SF109">
    <property type="entry name" value="SULFITE REDUCTASE [NADPH] FLAVOPROTEIN COMPONENT"/>
    <property type="match status" value="1"/>
</dbReference>
<evidence type="ECO:0000259" key="6">
    <source>
        <dbReference type="Pfam" id="PF00667"/>
    </source>
</evidence>
<keyword evidence="3" id="KW-0274">FAD</keyword>
<organism evidence="7 8">
    <name type="scientific">Prorocentrum cordatum</name>
    <dbReference type="NCBI Taxonomy" id="2364126"/>
    <lineage>
        <taxon>Eukaryota</taxon>
        <taxon>Sar</taxon>
        <taxon>Alveolata</taxon>
        <taxon>Dinophyceae</taxon>
        <taxon>Prorocentrales</taxon>
        <taxon>Prorocentraceae</taxon>
        <taxon>Prorocentrum</taxon>
    </lineage>
</organism>
<evidence type="ECO:0000256" key="3">
    <source>
        <dbReference type="ARBA" id="ARBA00022827"/>
    </source>
</evidence>
<dbReference type="Pfam" id="PF00667">
    <property type="entry name" value="FAD_binding_1"/>
    <property type="match status" value="1"/>
</dbReference>
<keyword evidence="8" id="KW-1185">Reference proteome</keyword>
<evidence type="ECO:0008006" key="9">
    <source>
        <dbReference type="Google" id="ProtNLM"/>
    </source>
</evidence>
<comment type="cofactor">
    <cofactor evidence="1">
        <name>FAD</name>
        <dbReference type="ChEBI" id="CHEBI:57692"/>
    </cofactor>
</comment>
<dbReference type="Gene3D" id="2.40.30.10">
    <property type="entry name" value="Translation factors"/>
    <property type="match status" value="1"/>
</dbReference>
<dbReference type="Gene3D" id="1.20.990.10">
    <property type="entry name" value="NADPH-cytochrome p450 Reductase, Chain A, domain 3"/>
    <property type="match status" value="1"/>
</dbReference>
<feature type="domain" description="Sulfite reductase [NADPH] flavoprotein alpha-component-like FAD-binding" evidence="6">
    <location>
        <begin position="118"/>
        <end position="308"/>
    </location>
</feature>
<keyword evidence="4" id="KW-0560">Oxidoreductase</keyword>
<dbReference type="PANTHER" id="PTHR19384">
    <property type="entry name" value="NITRIC OXIDE SYNTHASE-RELATED"/>
    <property type="match status" value="1"/>
</dbReference>
<evidence type="ECO:0000256" key="1">
    <source>
        <dbReference type="ARBA" id="ARBA00001974"/>
    </source>
</evidence>
<evidence type="ECO:0000313" key="8">
    <source>
        <dbReference type="Proteomes" id="UP001189429"/>
    </source>
</evidence>
<sequence length="486" mass="54238">MPHRALPDWAPTAAVVGGTAALILTLKYLDTKKPAKGGEAKKAVKAASGKHESHEAGISVKESQEHQVEKYIKDVGAKWEAKVKAEDINKVGDLSKYLAFQGEYKTSFAARPDVGEGVLVKFDIAGTSIEHLCNGAHGTALSVYSTNGVDKVQEFLKAMKLDPHAVVPIDEIAPPEDGMTVLTTLEKLFTQYLDLFGKPTREFLKKLFPYAVDIQEKVAIAELTLERKMEEFQDRQARALTYADYFLEFASLKIPVDKYVELVPTIKQRVYSICSSSDYRPGKCQLLVVREDWQAKGGDTKFGLCSSFLTFVRSGQWCVAHSTHSVMHMPEDKSVPVFMAGLGTGLAPFRAFVEQRRHEKSKGINVGPMTLFFGGRYSKAEYYYRDEFELFEKEGLVKCCNAWSRDTSKKVYVQHKIMEEADAIWRDLGMEGSKGAFFLCGSKQPEKDVFAAILTIFQSKGGMTEAQSKAKMDQLQSVGRYVTEVY</sequence>
<dbReference type="PRINTS" id="PR00371">
    <property type="entry name" value="FPNCR"/>
</dbReference>
<dbReference type="InterPro" id="IPR003097">
    <property type="entry name" value="CysJ-like_FAD-binding"/>
</dbReference>
<dbReference type="InterPro" id="IPR023173">
    <property type="entry name" value="NADPH_Cyt_P450_Rdtase_alpha"/>
</dbReference>
<evidence type="ECO:0000259" key="5">
    <source>
        <dbReference type="Pfam" id="PF00175"/>
    </source>
</evidence>
<reference evidence="7" key="1">
    <citation type="submission" date="2023-10" db="EMBL/GenBank/DDBJ databases">
        <authorList>
            <person name="Chen Y."/>
            <person name="Shah S."/>
            <person name="Dougan E. K."/>
            <person name="Thang M."/>
            <person name="Chan C."/>
        </authorList>
    </citation>
    <scope>NUCLEOTIDE SEQUENCE [LARGE SCALE GENOMIC DNA]</scope>
</reference>
<name>A0ABN9WLQ7_9DINO</name>
<dbReference type="InterPro" id="IPR017938">
    <property type="entry name" value="Riboflavin_synthase-like_b-brl"/>
</dbReference>
<evidence type="ECO:0000256" key="2">
    <source>
        <dbReference type="ARBA" id="ARBA00022630"/>
    </source>
</evidence>
<dbReference type="InterPro" id="IPR039261">
    <property type="entry name" value="FNR_nucleotide-bd"/>
</dbReference>
<protein>
    <recommendedName>
        <fullName evidence="9">FAD-binding FR-type domain-containing protein</fullName>
    </recommendedName>
</protein>
<dbReference type="SUPFAM" id="SSF63380">
    <property type="entry name" value="Riboflavin synthase domain-like"/>
    <property type="match status" value="1"/>
</dbReference>
<evidence type="ECO:0000313" key="7">
    <source>
        <dbReference type="EMBL" id="CAK0887503.1"/>
    </source>
</evidence>
<feature type="domain" description="Oxidoreductase FAD/NAD(P)-binding" evidence="5">
    <location>
        <begin position="341"/>
        <end position="444"/>
    </location>
</feature>
<comment type="caution">
    <text evidence="7">The sequence shown here is derived from an EMBL/GenBank/DDBJ whole genome shotgun (WGS) entry which is preliminary data.</text>
</comment>
<dbReference type="EMBL" id="CAUYUJ010018948">
    <property type="protein sequence ID" value="CAK0887503.1"/>
    <property type="molecule type" value="Genomic_DNA"/>
</dbReference>
<dbReference type="Proteomes" id="UP001189429">
    <property type="component" value="Unassembled WGS sequence"/>
</dbReference>
<proteinExistence type="predicted"/>